<name>A0A1W0WCH7_HYPEX</name>
<proteinExistence type="predicted"/>
<keyword evidence="3" id="KW-1185">Reference proteome</keyword>
<comment type="caution">
    <text evidence="2">The sequence shown here is derived from an EMBL/GenBank/DDBJ whole genome shotgun (WGS) entry which is preliminary data.</text>
</comment>
<gene>
    <name evidence="2" type="ORF">BV898_12837</name>
</gene>
<sequence length="107" mass="12124">MPGPTIGNTFLVSLSNLSNRSIDFIHRNQPRTLRPGLWDEQACFHLDNPLTKTTTDGCTRISFCSVHGNTKPSTFQLTFQPLRQDFDAPSLQRPNEAFPQLHERLAD</sequence>
<evidence type="ECO:0000313" key="3">
    <source>
        <dbReference type="Proteomes" id="UP000192578"/>
    </source>
</evidence>
<reference evidence="3" key="1">
    <citation type="submission" date="2017-01" db="EMBL/GenBank/DDBJ databases">
        <title>Comparative genomics of anhydrobiosis in the tardigrade Hypsibius dujardini.</title>
        <authorList>
            <person name="Yoshida Y."/>
            <person name="Koutsovoulos G."/>
            <person name="Laetsch D."/>
            <person name="Stevens L."/>
            <person name="Kumar S."/>
            <person name="Horikawa D."/>
            <person name="Ishino K."/>
            <person name="Komine S."/>
            <person name="Tomita M."/>
            <person name="Blaxter M."/>
            <person name="Arakawa K."/>
        </authorList>
    </citation>
    <scope>NUCLEOTIDE SEQUENCE [LARGE SCALE GENOMIC DNA]</scope>
    <source>
        <strain evidence="3">Z151</strain>
    </source>
</reference>
<protein>
    <submittedName>
        <fullName evidence="2">Uncharacterized protein</fullName>
    </submittedName>
</protein>
<accession>A0A1W0WCH7</accession>
<dbReference type="AlphaFoldDB" id="A0A1W0WCH7"/>
<dbReference type="Proteomes" id="UP000192578">
    <property type="component" value="Unassembled WGS sequence"/>
</dbReference>
<dbReference type="EMBL" id="MTYJ01000134">
    <property type="protein sequence ID" value="OQV12916.1"/>
    <property type="molecule type" value="Genomic_DNA"/>
</dbReference>
<evidence type="ECO:0000256" key="1">
    <source>
        <dbReference type="SAM" id="MobiDB-lite"/>
    </source>
</evidence>
<feature type="region of interest" description="Disordered" evidence="1">
    <location>
        <begin position="86"/>
        <end position="107"/>
    </location>
</feature>
<organism evidence="2 3">
    <name type="scientific">Hypsibius exemplaris</name>
    <name type="common">Freshwater tardigrade</name>
    <dbReference type="NCBI Taxonomy" id="2072580"/>
    <lineage>
        <taxon>Eukaryota</taxon>
        <taxon>Metazoa</taxon>
        <taxon>Ecdysozoa</taxon>
        <taxon>Tardigrada</taxon>
        <taxon>Eutardigrada</taxon>
        <taxon>Parachela</taxon>
        <taxon>Hypsibioidea</taxon>
        <taxon>Hypsibiidae</taxon>
        <taxon>Hypsibius</taxon>
    </lineage>
</organism>
<evidence type="ECO:0000313" key="2">
    <source>
        <dbReference type="EMBL" id="OQV12916.1"/>
    </source>
</evidence>